<dbReference type="PROSITE" id="PS00061">
    <property type="entry name" value="ADH_SHORT"/>
    <property type="match status" value="1"/>
</dbReference>
<evidence type="ECO:0000256" key="4">
    <source>
        <dbReference type="ARBA" id="ARBA00022516"/>
    </source>
</evidence>
<dbReference type="UniPathway" id="UPA00094"/>
<dbReference type="InterPro" id="IPR036291">
    <property type="entry name" value="NAD(P)-bd_dom_sf"/>
</dbReference>
<dbReference type="EMBL" id="LR215729">
    <property type="protein sequence ID" value="VEV98640.1"/>
    <property type="molecule type" value="Genomic_DNA"/>
</dbReference>
<evidence type="ECO:0000256" key="12">
    <source>
        <dbReference type="RuleBase" id="RU366074"/>
    </source>
</evidence>
<dbReference type="PANTHER" id="PTHR42879:SF2">
    <property type="entry name" value="3-OXOACYL-[ACYL-CARRIER-PROTEIN] REDUCTASE FABG"/>
    <property type="match status" value="1"/>
</dbReference>
<keyword evidence="9 12" id="KW-0275">Fatty acid biosynthesis</keyword>
<evidence type="ECO:0000256" key="11">
    <source>
        <dbReference type="PIRSR" id="PIRSR611284-2"/>
    </source>
</evidence>
<evidence type="ECO:0000256" key="8">
    <source>
        <dbReference type="ARBA" id="ARBA00023098"/>
    </source>
</evidence>
<dbReference type="Pfam" id="PF13561">
    <property type="entry name" value="adh_short_C2"/>
    <property type="match status" value="1"/>
</dbReference>
<evidence type="ECO:0000256" key="2">
    <source>
        <dbReference type="ARBA" id="ARBA00005194"/>
    </source>
</evidence>
<dbReference type="GO" id="GO:0030497">
    <property type="term" value="P:fatty acid elongation"/>
    <property type="evidence" value="ECO:0007669"/>
    <property type="project" value="UniProtKB-ARBA"/>
</dbReference>
<sequence length="247" mass="25692">MSLQGKVALVTGASRGIGQAIALELGRQGATVIGTATSAAGAERISETLKANGVEGAGMELDVSNDESVATVLANISQQFGQPLILVNNAGITRDNLMMRMKDDEWFDVIDTNLNSLYRLSKGVLRGMTKARFGRIINIGSVVGSMGNGGQVNYAAAKAGLEGFGRALAREVGSRSITVNAVAPGFIDTDMTRELPEAQREALLTQIPLGRLGQAEEIAKVVGFLASDGAAYVTGATIPVNGGMYMS</sequence>
<comment type="subunit">
    <text evidence="12">Homotetramer.</text>
</comment>
<dbReference type="InterPro" id="IPR002347">
    <property type="entry name" value="SDR_fam"/>
</dbReference>
<dbReference type="Gene3D" id="3.40.50.720">
    <property type="entry name" value="NAD(P)-binding Rossmann-like Domain"/>
    <property type="match status" value="1"/>
</dbReference>
<keyword evidence="4 12" id="KW-0444">Lipid biosynthesis</keyword>
<dbReference type="GO" id="GO:0004316">
    <property type="term" value="F:3-oxoacyl-[acyl-carrier-protein] reductase (NADPH) activity"/>
    <property type="evidence" value="ECO:0007669"/>
    <property type="project" value="UniProtKB-UniRule"/>
</dbReference>
<comment type="pathway">
    <text evidence="2 12">Lipid metabolism; fatty acid biosynthesis.</text>
</comment>
<dbReference type="FunFam" id="3.40.50.720:FF:000037">
    <property type="entry name" value="3-oxoacyl-[acyl-carrier-protein] reductase FabG"/>
    <property type="match status" value="1"/>
</dbReference>
<dbReference type="NCBIfam" id="NF009466">
    <property type="entry name" value="PRK12826.1-2"/>
    <property type="match status" value="1"/>
</dbReference>
<keyword evidence="8 12" id="KW-0443">Lipid metabolism</keyword>
<dbReference type="CDD" id="cd05333">
    <property type="entry name" value="BKR_SDR_c"/>
    <property type="match status" value="1"/>
</dbReference>
<dbReference type="EC" id="1.1.1.100" evidence="12"/>
<evidence type="ECO:0000256" key="5">
    <source>
        <dbReference type="ARBA" id="ARBA00022832"/>
    </source>
</evidence>
<protein>
    <recommendedName>
        <fullName evidence="12">3-oxoacyl-[acyl-carrier-protein] reductase</fullName>
        <ecNumber evidence="12">1.1.1.100</ecNumber>
    </recommendedName>
</protein>
<evidence type="ECO:0000313" key="14">
    <source>
        <dbReference type="EMBL" id="VEV98640.1"/>
    </source>
</evidence>
<evidence type="ECO:0000256" key="10">
    <source>
        <dbReference type="PIRSR" id="PIRSR611284-1"/>
    </source>
</evidence>
<reference evidence="14" key="1">
    <citation type="submission" date="2019-02" db="EMBL/GenBank/DDBJ databases">
        <authorList>
            <consortium name="Genoscope - CEA"/>
            <person name="William W."/>
        </authorList>
    </citation>
    <scope>NUCLEOTIDE SEQUENCE [LARGE SCALE GENOMIC DNA]</scope>
    <source>
        <strain evidence="14">YSy11</strain>
    </source>
</reference>
<dbReference type="NCBIfam" id="NF004197">
    <property type="entry name" value="PRK05653.1-1"/>
    <property type="match status" value="1"/>
</dbReference>
<dbReference type="STRING" id="437900.GCA_001940335_03154"/>
<dbReference type="PRINTS" id="PR00080">
    <property type="entry name" value="SDRFAMILY"/>
</dbReference>
<comment type="function">
    <text evidence="1 12">Catalyzes the NADPH-dependent reduction of beta-ketoacyl-ACP substrates to beta-hydroxyacyl-ACP products, the first reductive step in the elongation cycle of fatty acid biosynthesis.</text>
</comment>
<comment type="catalytic activity">
    <reaction evidence="12">
        <text>a (3R)-hydroxyacyl-[ACP] + NADP(+) = a 3-oxoacyl-[ACP] + NADPH + H(+)</text>
        <dbReference type="Rhea" id="RHEA:17397"/>
        <dbReference type="Rhea" id="RHEA-COMP:9916"/>
        <dbReference type="Rhea" id="RHEA-COMP:9945"/>
        <dbReference type="ChEBI" id="CHEBI:15378"/>
        <dbReference type="ChEBI" id="CHEBI:57783"/>
        <dbReference type="ChEBI" id="CHEBI:58349"/>
        <dbReference type="ChEBI" id="CHEBI:78776"/>
        <dbReference type="ChEBI" id="CHEBI:78827"/>
        <dbReference type="EC" id="1.1.1.100"/>
    </reaction>
</comment>
<feature type="domain" description="Ketoreductase" evidence="13">
    <location>
        <begin position="6"/>
        <end position="185"/>
    </location>
</feature>
<feature type="binding site" evidence="11">
    <location>
        <begin position="154"/>
        <end position="158"/>
    </location>
    <ligand>
        <name>NADP(+)</name>
        <dbReference type="ChEBI" id="CHEBI:58349"/>
    </ligand>
</feature>
<dbReference type="InterPro" id="IPR020904">
    <property type="entry name" value="Sc_DH/Rdtase_CS"/>
</dbReference>
<keyword evidence="5 12" id="KW-0276">Fatty acid metabolism</keyword>
<keyword evidence="7 12" id="KW-0560">Oxidoreductase</keyword>
<keyword evidence="6 11" id="KW-0521">NADP</keyword>
<comment type="similarity">
    <text evidence="3 12">Belongs to the short-chain dehydrogenases/reductases (SDR) family.</text>
</comment>
<dbReference type="InterPro" id="IPR057326">
    <property type="entry name" value="KR_dom"/>
</dbReference>
<feature type="binding site" evidence="11">
    <location>
        <position position="187"/>
    </location>
    <ligand>
        <name>NADP(+)</name>
        <dbReference type="ChEBI" id="CHEBI:58349"/>
    </ligand>
</feature>
<evidence type="ECO:0000256" key="3">
    <source>
        <dbReference type="ARBA" id="ARBA00006484"/>
    </source>
</evidence>
<evidence type="ECO:0000259" key="13">
    <source>
        <dbReference type="SMART" id="SM00822"/>
    </source>
</evidence>
<evidence type="ECO:0000256" key="9">
    <source>
        <dbReference type="ARBA" id="ARBA00023160"/>
    </source>
</evidence>
<feature type="active site" description="Proton acceptor" evidence="10">
    <location>
        <position position="154"/>
    </location>
</feature>
<dbReference type="NCBIfam" id="TIGR01830">
    <property type="entry name" value="3oxo_ACP_reduc"/>
    <property type="match status" value="1"/>
</dbReference>
<dbReference type="PRINTS" id="PR00081">
    <property type="entry name" value="GDHRDH"/>
</dbReference>
<dbReference type="PANTHER" id="PTHR42879">
    <property type="entry name" value="3-OXOACYL-(ACYL-CARRIER-PROTEIN) REDUCTASE"/>
    <property type="match status" value="1"/>
</dbReference>
<dbReference type="InterPro" id="IPR011284">
    <property type="entry name" value="3oxo_ACP_reduc"/>
</dbReference>
<accession>A0A1I7BCE9</accession>
<evidence type="ECO:0000256" key="6">
    <source>
        <dbReference type="ARBA" id="ARBA00022857"/>
    </source>
</evidence>
<proteinExistence type="inferred from homology"/>
<evidence type="ECO:0000256" key="1">
    <source>
        <dbReference type="ARBA" id="ARBA00002607"/>
    </source>
</evidence>
<dbReference type="GO" id="GO:0051287">
    <property type="term" value="F:NAD binding"/>
    <property type="evidence" value="ECO:0007669"/>
    <property type="project" value="UniProtKB-UniRule"/>
</dbReference>
<dbReference type="SMART" id="SM00822">
    <property type="entry name" value="PKS_KR"/>
    <property type="match status" value="1"/>
</dbReference>
<feature type="binding site" evidence="11">
    <location>
        <position position="89"/>
    </location>
    <ligand>
        <name>NADP(+)</name>
        <dbReference type="ChEBI" id="CHEBI:58349"/>
    </ligand>
</feature>
<dbReference type="RefSeq" id="WP_069902174.1">
    <property type="nucleotide sequence ID" value="NZ_FPBC01000005.1"/>
</dbReference>
<dbReference type="AlphaFoldDB" id="A0A1I7BCE9"/>
<name>A0A1I7BCE9_9PSED</name>
<feature type="binding site" evidence="11">
    <location>
        <begin position="12"/>
        <end position="15"/>
    </location>
    <ligand>
        <name>NADP(+)</name>
        <dbReference type="ChEBI" id="CHEBI:58349"/>
    </ligand>
</feature>
<evidence type="ECO:0000256" key="7">
    <source>
        <dbReference type="ARBA" id="ARBA00023002"/>
    </source>
</evidence>
<dbReference type="SUPFAM" id="SSF51735">
    <property type="entry name" value="NAD(P)-binding Rossmann-fold domains"/>
    <property type="match status" value="1"/>
</dbReference>
<organism evidence="14">
    <name type="scientific">Pseudomonas marincola</name>
    <dbReference type="NCBI Taxonomy" id="437900"/>
    <lineage>
        <taxon>Bacteria</taxon>
        <taxon>Pseudomonadati</taxon>
        <taxon>Pseudomonadota</taxon>
        <taxon>Gammaproteobacteria</taxon>
        <taxon>Pseudomonadales</taxon>
        <taxon>Pseudomonadaceae</taxon>
        <taxon>Pseudomonas</taxon>
    </lineage>
</organism>
<gene>
    <name evidence="14" type="primary">fabG</name>
    <name evidence="14" type="ORF">PMYSY11_3596</name>
</gene>
<dbReference type="InterPro" id="IPR050259">
    <property type="entry name" value="SDR"/>
</dbReference>
<feature type="binding site" evidence="11">
    <location>
        <position position="37"/>
    </location>
    <ligand>
        <name>NADP(+)</name>
        <dbReference type="ChEBI" id="CHEBI:58349"/>
    </ligand>
</feature>